<sequence>MKAQRHIRGGMATRKKYKGE</sequence>
<evidence type="ECO:0000313" key="2">
    <source>
        <dbReference type="EMBL" id="HIQ60552.1"/>
    </source>
</evidence>
<protein>
    <submittedName>
        <fullName evidence="2">Sporulation transcriptional regulator SpoIIID</fullName>
    </submittedName>
</protein>
<evidence type="ECO:0000256" key="1">
    <source>
        <dbReference type="SAM" id="MobiDB-lite"/>
    </source>
</evidence>
<dbReference type="Proteomes" id="UP000886879">
    <property type="component" value="Unassembled WGS sequence"/>
</dbReference>
<accession>A0A9D0YRC1</accession>
<dbReference type="InterPro" id="IPR014208">
    <property type="entry name" value="Spore_III_D"/>
</dbReference>
<dbReference type="EMBL" id="DVFO01000026">
    <property type="protein sequence ID" value="HIQ60552.1"/>
    <property type="molecule type" value="Genomic_DNA"/>
</dbReference>
<gene>
    <name evidence="2" type="ORF">IAD31_03025</name>
</gene>
<name>A0A9D0YRC1_9FIRM</name>
<dbReference type="AlphaFoldDB" id="A0A9D0YRC1"/>
<dbReference type="Pfam" id="PF12116">
    <property type="entry name" value="SpoIIID"/>
    <property type="match status" value="1"/>
</dbReference>
<reference evidence="2" key="1">
    <citation type="submission" date="2020-10" db="EMBL/GenBank/DDBJ databases">
        <authorList>
            <person name="Gilroy R."/>
        </authorList>
    </citation>
    <scope>NUCLEOTIDE SEQUENCE</scope>
    <source>
        <strain evidence="2">ChiGjej2B2-12916</strain>
    </source>
</reference>
<reference evidence="2" key="2">
    <citation type="journal article" date="2021" name="PeerJ">
        <title>Extensive microbial diversity within the chicken gut microbiome revealed by metagenomics and culture.</title>
        <authorList>
            <person name="Gilroy R."/>
            <person name="Ravi A."/>
            <person name="Getino M."/>
            <person name="Pursley I."/>
            <person name="Horton D.L."/>
            <person name="Alikhan N.F."/>
            <person name="Baker D."/>
            <person name="Gharbi K."/>
            <person name="Hall N."/>
            <person name="Watson M."/>
            <person name="Adriaenssens E.M."/>
            <person name="Foster-Nyarko E."/>
            <person name="Jarju S."/>
            <person name="Secka A."/>
            <person name="Antonio M."/>
            <person name="Oren A."/>
            <person name="Chaudhuri R.R."/>
            <person name="La Ragione R."/>
            <person name="Hildebrand F."/>
            <person name="Pallen M.J."/>
        </authorList>
    </citation>
    <scope>NUCLEOTIDE SEQUENCE</scope>
    <source>
        <strain evidence="2">ChiGjej2B2-12916</strain>
    </source>
</reference>
<feature type="region of interest" description="Disordered" evidence="1">
    <location>
        <begin position="1"/>
        <end position="20"/>
    </location>
</feature>
<organism evidence="2 3">
    <name type="scientific">Candidatus Enterenecus faecium</name>
    <dbReference type="NCBI Taxonomy" id="2840780"/>
    <lineage>
        <taxon>Bacteria</taxon>
        <taxon>Bacillati</taxon>
        <taxon>Bacillota</taxon>
        <taxon>Clostridia</taxon>
        <taxon>Eubacteriales</taxon>
        <taxon>Candidatus Enterenecus</taxon>
    </lineage>
</organism>
<proteinExistence type="predicted"/>
<evidence type="ECO:0000313" key="3">
    <source>
        <dbReference type="Proteomes" id="UP000886879"/>
    </source>
</evidence>
<comment type="caution">
    <text evidence="2">The sequence shown here is derived from an EMBL/GenBank/DDBJ whole genome shotgun (WGS) entry which is preliminary data.</text>
</comment>